<evidence type="ECO:0000313" key="2">
    <source>
        <dbReference type="Proteomes" id="UP000001631"/>
    </source>
</evidence>
<gene>
    <name evidence="1" type="ORF">HCBG_01357</name>
</gene>
<name>C0NEP1_AJECG</name>
<reference evidence="1" key="1">
    <citation type="submission" date="2009-02" db="EMBL/GenBank/DDBJ databases">
        <title>The Genome Sequence of Ajellomyces capsulatus strain G186AR.</title>
        <authorList>
            <consortium name="The Broad Institute Genome Sequencing Platform"/>
            <person name="Champion M."/>
            <person name="Cuomo C."/>
            <person name="Ma L.-J."/>
            <person name="Henn M.R."/>
            <person name="Sil A."/>
            <person name="Goldman B."/>
            <person name="Young S.K."/>
            <person name="Kodira C.D."/>
            <person name="Zeng Q."/>
            <person name="Koehrsen M."/>
            <person name="Alvarado L."/>
            <person name="Berlin A."/>
            <person name="Borenstein D."/>
            <person name="Chen Z."/>
            <person name="Engels R."/>
            <person name="Freedman E."/>
            <person name="Gellesch M."/>
            <person name="Goldberg J."/>
            <person name="Griggs A."/>
            <person name="Gujja S."/>
            <person name="Heiman D."/>
            <person name="Hepburn T."/>
            <person name="Howarth C."/>
            <person name="Jen D."/>
            <person name="Larson L."/>
            <person name="Lewis B."/>
            <person name="Mehta T."/>
            <person name="Park D."/>
            <person name="Pearson M."/>
            <person name="Roberts A."/>
            <person name="Saif S."/>
            <person name="Shea T."/>
            <person name="Shenoy N."/>
            <person name="Sisk P."/>
            <person name="Stolte C."/>
            <person name="Sykes S."/>
            <person name="Walk T."/>
            <person name="White J."/>
            <person name="Yandava C."/>
            <person name="Klein B."/>
            <person name="McEwen J.G."/>
            <person name="Puccia R."/>
            <person name="Goldman G.H."/>
            <person name="Felipe M.S."/>
            <person name="Nino-Vega G."/>
            <person name="San-Blas G."/>
            <person name="Taylor J."/>
            <person name="Mendoza L."/>
            <person name="Galagan J."/>
            <person name="Nusbaum C."/>
            <person name="Birren B."/>
        </authorList>
    </citation>
    <scope>NUCLEOTIDE SEQUENCE</scope>
    <source>
        <strain evidence="1">G186AR</strain>
    </source>
</reference>
<proteinExistence type="predicted"/>
<dbReference type="InParanoid" id="C0NEP1"/>
<dbReference type="HOGENOM" id="CLU_847215_0_0_1"/>
<dbReference type="EMBL" id="GG663364">
    <property type="protein sequence ID" value="EEH09712.1"/>
    <property type="molecule type" value="Genomic_DNA"/>
</dbReference>
<dbReference type="Proteomes" id="UP000001631">
    <property type="component" value="Unassembled WGS sequence"/>
</dbReference>
<protein>
    <submittedName>
        <fullName evidence="1">Uncharacterized protein</fullName>
    </submittedName>
</protein>
<keyword evidence="2" id="KW-1185">Reference proteome</keyword>
<sequence>MIPICNWKFSHSDYDQMESKSQVGYEEMAIGRGLQVALHLAVIKGSLLARDIFHFGLIIVKPCPQDGDHGSLIARWDLTSLHKDECGFSSPLIVRHPQSNAIFALLKSIKYQLLHPQTNDNYPLDIIPSHKTALTTTETTSAAIMHFLKATAFLLAALSMQTVSAIPARNGYSSTPDCPVGRSSCKPGESGVLRVPEMRAMVDGKPSEKIGHYIKLSKAGDKKHDQQMTFDVPKGAKHCAIRWDQGEKRKFVVKDSGLVSIYPTEPSGAESVGSADFTNWPQHKGYVSHLVTSVECQEKLSLLLSLDYDGSVKMEQDATNGWYMEYTC</sequence>
<organism evidence="1 2">
    <name type="scientific">Ajellomyces capsulatus (strain G186AR / H82 / ATCC MYA-2454 / RMSCC 2432)</name>
    <name type="common">Darling's disease fungus</name>
    <name type="synonym">Histoplasma capsulatum</name>
    <dbReference type="NCBI Taxonomy" id="447093"/>
    <lineage>
        <taxon>Eukaryota</taxon>
        <taxon>Fungi</taxon>
        <taxon>Dikarya</taxon>
        <taxon>Ascomycota</taxon>
        <taxon>Pezizomycotina</taxon>
        <taxon>Eurotiomycetes</taxon>
        <taxon>Eurotiomycetidae</taxon>
        <taxon>Onygenales</taxon>
        <taxon>Ajellomycetaceae</taxon>
        <taxon>Histoplasma</taxon>
    </lineage>
</organism>
<dbReference type="GeneID" id="69034374"/>
<evidence type="ECO:0000313" key="1">
    <source>
        <dbReference type="EMBL" id="EEH09712.1"/>
    </source>
</evidence>
<dbReference type="RefSeq" id="XP_045290193.1">
    <property type="nucleotide sequence ID" value="XM_045428407.1"/>
</dbReference>
<dbReference type="AlphaFoldDB" id="C0NEP1"/>
<dbReference type="VEuPathDB" id="FungiDB:I7I50_01377"/>
<accession>C0NEP1</accession>